<organism evidence="1">
    <name type="scientific">Prevotella sp. GTC17253</name>
    <dbReference type="NCBI Taxonomy" id="3236793"/>
    <lineage>
        <taxon>Bacteria</taxon>
        <taxon>Pseudomonadati</taxon>
        <taxon>Bacteroidota</taxon>
        <taxon>Bacteroidia</taxon>
        <taxon>Bacteroidales</taxon>
        <taxon>Prevotellaceae</taxon>
        <taxon>Prevotella</taxon>
    </lineage>
</organism>
<dbReference type="Pfam" id="PF01663">
    <property type="entry name" value="Phosphodiest"/>
    <property type="match status" value="1"/>
</dbReference>
<dbReference type="AlphaFoldDB" id="A0AB33IS06"/>
<dbReference type="InterPro" id="IPR017850">
    <property type="entry name" value="Alkaline_phosphatase_core_sf"/>
</dbReference>
<dbReference type="GO" id="GO:0004035">
    <property type="term" value="F:alkaline phosphatase activity"/>
    <property type="evidence" value="ECO:0007669"/>
    <property type="project" value="InterPro"/>
</dbReference>
<dbReference type="EMBL" id="AP035785">
    <property type="protein sequence ID" value="BFO70880.1"/>
    <property type="molecule type" value="Genomic_DNA"/>
</dbReference>
<proteinExistence type="predicted"/>
<evidence type="ECO:0000313" key="1">
    <source>
        <dbReference type="EMBL" id="BFO70880.1"/>
    </source>
</evidence>
<reference evidence="1" key="1">
    <citation type="submission" date="2024-07" db="EMBL/GenBank/DDBJ databases">
        <title>Complete genome sequence of Prevotella sp. YM-2024 GTC17253.</title>
        <authorList>
            <person name="Hayashi M."/>
            <person name="Muto Y."/>
            <person name="Tanaka K."/>
            <person name="Niwa H."/>
        </authorList>
    </citation>
    <scope>NUCLEOTIDE SEQUENCE</scope>
    <source>
        <strain evidence="1">GTC17253</strain>
    </source>
</reference>
<dbReference type="Gene3D" id="3.30.1360.150">
    <property type="match status" value="1"/>
</dbReference>
<dbReference type="InterPro" id="IPR026263">
    <property type="entry name" value="Alkaline_phosphatase_prok"/>
</dbReference>
<dbReference type="SUPFAM" id="SSF53649">
    <property type="entry name" value="Alkaline phosphatase-like"/>
    <property type="match status" value="1"/>
</dbReference>
<accession>A0AB33IS06</accession>
<sequence>MNRYLAILIAALTSAEMQAFQLTPRLVVNINIDQLRTDYIETFSPLFGSEGFKKLFTQGKVYDAASYNFTPIDRASAISSIATGTSPYHHGIISSTWLDHKTLRPTSCVDDIKHFASPVKLQTSTIGDELKVSSHGTSIVYGLAAYKDAAILSAGHAADNAIWIDENTGKWRTSTYYTPKPEKWLPQAPIVNAAKKGNNFSATEYNDQIAELALTVIQARAMGVDETPDLLNISLSAAPISQSSDARTEMEGVYTRLDKTLGKLIRNIETQSGKDKVLFVITSTGHAQADNRDYTQYRIPTGTFYINRTAKLLNVYLSAIYGPGEYVEAYYHNQIYLNHRLIGQKKVTLHEVLNRCQELLIQTTGISDVFTSERLLSGNNDIQKLRNGFYPPISGDITIEIAPGWQLVNEIIPDNYTSSTAFIPFPIIFYGNGIKAEKITTPVTVDQIAPTISKAIKIRAPNACSSAPLF</sequence>
<dbReference type="InterPro" id="IPR002591">
    <property type="entry name" value="Phosphodiest/P_Trfase"/>
</dbReference>
<gene>
    <name evidence="1" type="ORF">GTC17253_08460</name>
</gene>
<name>A0AB33IS06_9BACT</name>
<dbReference type="CDD" id="cd16016">
    <property type="entry name" value="AP-SPAP"/>
    <property type="match status" value="1"/>
</dbReference>
<dbReference type="Gene3D" id="3.40.720.10">
    <property type="entry name" value="Alkaline Phosphatase, subunit A"/>
    <property type="match status" value="1"/>
</dbReference>
<protein>
    <submittedName>
        <fullName evidence="1">Alkaline phosphatase family protein</fullName>
    </submittedName>
</protein>